<sequence>MGRSPLASIRWCSIPALLSASLLLSYSIAYHSQDTHWLFARSLPNEKVRRNDGKYVVLPLRFPLTFDSDGELDFSIYTNVSIGTDNQKLSMAVSLDGITWVPERPSSLPTFCSNSTNGLGKMAYSNDNIVNIPPSDVSRDDPFEYRSLLTEPVPNATALGYWTEGPVTIGGVSADMRFGVAQYWNVTPILGLGLTGRDESPNRPAYIQSLKQQGMISGTFCSIYDSGDPTIGGEILLGGVDRSKFTGRLRVWDDSVGEIPSPTARYVSGSYHGEMISVGANLTSYIVPTAPGFCVPDDLMTQIRRDVPTIHPEYIVIPCDFFKPDEDYIELTWGDMVLKIPMTSLVTPFPDEWSTCYAQLSYCGASGYGTSDYGYIFGQLFLKSAYVVINPETNQTAIGVSNRNMTSSTITALGNSATLSNIRGISPEQSGLEGRTNVGAIAGGVVGGVAVIGLIGAFFFRRRKSASKNGAEMTEVPELPGAPRPVSELA</sequence>
<keyword evidence="2" id="KW-1133">Transmembrane helix</keyword>
<dbReference type="InterPro" id="IPR021109">
    <property type="entry name" value="Peptidase_aspartic_dom_sf"/>
</dbReference>
<dbReference type="SUPFAM" id="SSF50630">
    <property type="entry name" value="Acid proteases"/>
    <property type="match status" value="1"/>
</dbReference>
<evidence type="ECO:0000313" key="4">
    <source>
        <dbReference type="EMBL" id="KAJ6261198.1"/>
    </source>
</evidence>
<keyword evidence="5" id="KW-1185">Reference proteome</keyword>
<name>A0AAD6IYQ6_DREDA</name>
<dbReference type="Pfam" id="PF00026">
    <property type="entry name" value="Asp"/>
    <property type="match status" value="1"/>
</dbReference>
<feature type="domain" description="Peptidase A1" evidence="3">
    <location>
        <begin position="76"/>
        <end position="401"/>
    </location>
</feature>
<dbReference type="InterPro" id="IPR033121">
    <property type="entry name" value="PEPTIDASE_A1"/>
</dbReference>
<evidence type="ECO:0000259" key="3">
    <source>
        <dbReference type="PROSITE" id="PS51767"/>
    </source>
</evidence>
<dbReference type="PROSITE" id="PS51767">
    <property type="entry name" value="PEPTIDASE_A1"/>
    <property type="match status" value="1"/>
</dbReference>
<feature type="region of interest" description="Disordered" evidence="1">
    <location>
        <begin position="470"/>
        <end position="490"/>
    </location>
</feature>
<dbReference type="AlphaFoldDB" id="A0AAD6IYQ6"/>
<proteinExistence type="predicted"/>
<evidence type="ECO:0000256" key="1">
    <source>
        <dbReference type="SAM" id="MobiDB-lite"/>
    </source>
</evidence>
<gene>
    <name evidence="4" type="ORF">Dda_3866</name>
</gene>
<evidence type="ECO:0000313" key="5">
    <source>
        <dbReference type="Proteomes" id="UP001221413"/>
    </source>
</evidence>
<reference evidence="4" key="1">
    <citation type="submission" date="2023-01" db="EMBL/GenBank/DDBJ databases">
        <title>The chitinases involved in constricting ring structure development in the nematode-trapping fungus Drechslerella dactyloides.</title>
        <authorList>
            <person name="Wang R."/>
            <person name="Zhang L."/>
            <person name="Tang P."/>
            <person name="Li S."/>
            <person name="Liang L."/>
        </authorList>
    </citation>
    <scope>NUCLEOTIDE SEQUENCE</scope>
    <source>
        <strain evidence="4">YMF1.00031</strain>
    </source>
</reference>
<accession>A0AAD6IYQ6</accession>
<dbReference type="Gene3D" id="2.40.70.10">
    <property type="entry name" value="Acid Proteases"/>
    <property type="match status" value="2"/>
</dbReference>
<feature type="transmembrane region" description="Helical" evidence="2">
    <location>
        <begin position="438"/>
        <end position="460"/>
    </location>
</feature>
<comment type="caution">
    <text evidence="4">The sequence shown here is derived from an EMBL/GenBank/DDBJ whole genome shotgun (WGS) entry which is preliminary data.</text>
</comment>
<organism evidence="4 5">
    <name type="scientific">Drechslerella dactyloides</name>
    <name type="common">Nematode-trapping fungus</name>
    <name type="synonym">Arthrobotrys dactyloides</name>
    <dbReference type="NCBI Taxonomy" id="74499"/>
    <lineage>
        <taxon>Eukaryota</taxon>
        <taxon>Fungi</taxon>
        <taxon>Dikarya</taxon>
        <taxon>Ascomycota</taxon>
        <taxon>Pezizomycotina</taxon>
        <taxon>Orbiliomycetes</taxon>
        <taxon>Orbiliales</taxon>
        <taxon>Orbiliaceae</taxon>
        <taxon>Drechslerella</taxon>
    </lineage>
</organism>
<evidence type="ECO:0000256" key="2">
    <source>
        <dbReference type="SAM" id="Phobius"/>
    </source>
</evidence>
<dbReference type="EMBL" id="JAQGDS010000004">
    <property type="protein sequence ID" value="KAJ6261198.1"/>
    <property type="molecule type" value="Genomic_DNA"/>
</dbReference>
<keyword evidence="2" id="KW-0472">Membrane</keyword>
<keyword evidence="2" id="KW-0812">Transmembrane</keyword>
<dbReference type="Proteomes" id="UP001221413">
    <property type="component" value="Unassembled WGS sequence"/>
</dbReference>
<protein>
    <recommendedName>
        <fullName evidence="3">Peptidase A1 domain-containing protein</fullName>
    </recommendedName>
</protein>